<feature type="compositionally biased region" description="Basic and acidic residues" evidence="6">
    <location>
        <begin position="84"/>
        <end position="99"/>
    </location>
</feature>
<evidence type="ECO:0000256" key="2">
    <source>
        <dbReference type="ARBA" id="ARBA00023015"/>
    </source>
</evidence>
<dbReference type="EMBL" id="JAUEDM010000003">
    <property type="protein sequence ID" value="KAK3322722.1"/>
    <property type="molecule type" value="Genomic_DNA"/>
</dbReference>
<dbReference type="PANTHER" id="PTHR47424">
    <property type="entry name" value="REGULATORY PROTEIN GAL4"/>
    <property type="match status" value="1"/>
</dbReference>
<dbReference type="Pfam" id="PF04082">
    <property type="entry name" value="Fungal_trans"/>
    <property type="match status" value="1"/>
</dbReference>
<dbReference type="GO" id="GO:0000981">
    <property type="term" value="F:DNA-binding transcription factor activity, RNA polymerase II-specific"/>
    <property type="evidence" value="ECO:0007669"/>
    <property type="project" value="InterPro"/>
</dbReference>
<proteinExistence type="predicted"/>
<dbReference type="AlphaFoldDB" id="A0AAE0IDG2"/>
<evidence type="ECO:0000256" key="6">
    <source>
        <dbReference type="SAM" id="MobiDB-lite"/>
    </source>
</evidence>
<dbReference type="GO" id="GO:0005634">
    <property type="term" value="C:nucleus"/>
    <property type="evidence" value="ECO:0007669"/>
    <property type="project" value="TreeGrafter"/>
</dbReference>
<keyword evidence="5" id="KW-0539">Nucleus</keyword>
<keyword evidence="9" id="KW-1185">Reference proteome</keyword>
<dbReference type="Pfam" id="PF00172">
    <property type="entry name" value="Zn_clus"/>
    <property type="match status" value="1"/>
</dbReference>
<protein>
    <submittedName>
        <fullName evidence="8">Fungal-specific transcription factor domain-containing protein</fullName>
    </submittedName>
</protein>
<accession>A0AAE0IDG2</accession>
<keyword evidence="1" id="KW-0479">Metal-binding</keyword>
<dbReference type="GO" id="GO:0000435">
    <property type="term" value="P:positive regulation of transcription from RNA polymerase II promoter by galactose"/>
    <property type="evidence" value="ECO:0007669"/>
    <property type="project" value="TreeGrafter"/>
</dbReference>
<dbReference type="InterPro" id="IPR051127">
    <property type="entry name" value="Fungal_SecMet_Regulators"/>
</dbReference>
<dbReference type="GO" id="GO:0000978">
    <property type="term" value="F:RNA polymerase II cis-regulatory region sequence-specific DNA binding"/>
    <property type="evidence" value="ECO:0007669"/>
    <property type="project" value="TreeGrafter"/>
</dbReference>
<dbReference type="InterPro" id="IPR007219">
    <property type="entry name" value="XnlR_reg_dom"/>
</dbReference>
<evidence type="ECO:0000256" key="3">
    <source>
        <dbReference type="ARBA" id="ARBA00023125"/>
    </source>
</evidence>
<organism evidence="8 9">
    <name type="scientific">Apodospora peruviana</name>
    <dbReference type="NCBI Taxonomy" id="516989"/>
    <lineage>
        <taxon>Eukaryota</taxon>
        <taxon>Fungi</taxon>
        <taxon>Dikarya</taxon>
        <taxon>Ascomycota</taxon>
        <taxon>Pezizomycotina</taxon>
        <taxon>Sordariomycetes</taxon>
        <taxon>Sordariomycetidae</taxon>
        <taxon>Sordariales</taxon>
        <taxon>Lasiosphaeriaceae</taxon>
        <taxon>Apodospora</taxon>
    </lineage>
</organism>
<gene>
    <name evidence="8" type="ORF">B0H66DRAFT_213316</name>
</gene>
<feature type="region of interest" description="Disordered" evidence="6">
    <location>
        <begin position="700"/>
        <end position="722"/>
    </location>
</feature>
<dbReference type="SMART" id="SM00066">
    <property type="entry name" value="GAL4"/>
    <property type="match status" value="1"/>
</dbReference>
<reference evidence="8" key="2">
    <citation type="submission" date="2023-06" db="EMBL/GenBank/DDBJ databases">
        <authorList>
            <consortium name="Lawrence Berkeley National Laboratory"/>
            <person name="Haridas S."/>
            <person name="Hensen N."/>
            <person name="Bonometti L."/>
            <person name="Westerberg I."/>
            <person name="Brannstrom I.O."/>
            <person name="Guillou S."/>
            <person name="Cros-Aarteil S."/>
            <person name="Calhoun S."/>
            <person name="Kuo A."/>
            <person name="Mondo S."/>
            <person name="Pangilinan J."/>
            <person name="Riley R."/>
            <person name="Labutti K."/>
            <person name="Andreopoulos B."/>
            <person name="Lipzen A."/>
            <person name="Chen C."/>
            <person name="Yanf M."/>
            <person name="Daum C."/>
            <person name="Ng V."/>
            <person name="Clum A."/>
            <person name="Steindorff A."/>
            <person name="Ohm R."/>
            <person name="Martin F."/>
            <person name="Silar P."/>
            <person name="Natvig D."/>
            <person name="Lalanne C."/>
            <person name="Gautier V."/>
            <person name="Ament-Velasquez S.L."/>
            <person name="Kruys A."/>
            <person name="Hutchinson M.I."/>
            <person name="Powell A.J."/>
            <person name="Barry K."/>
            <person name="Miller A.N."/>
            <person name="Grigoriev I.V."/>
            <person name="Debuchy R."/>
            <person name="Gladieux P."/>
            <person name="Thoren M.H."/>
            <person name="Johannesson H."/>
        </authorList>
    </citation>
    <scope>NUCLEOTIDE SEQUENCE</scope>
    <source>
        <strain evidence="8">CBS 118394</strain>
    </source>
</reference>
<dbReference type="CDD" id="cd12148">
    <property type="entry name" value="fungal_TF_MHR"/>
    <property type="match status" value="1"/>
</dbReference>
<dbReference type="PANTHER" id="PTHR47424:SF3">
    <property type="entry name" value="REGULATORY PROTEIN GAL4"/>
    <property type="match status" value="1"/>
</dbReference>
<name>A0AAE0IDG2_9PEZI</name>
<evidence type="ECO:0000256" key="4">
    <source>
        <dbReference type="ARBA" id="ARBA00023163"/>
    </source>
</evidence>
<dbReference type="GO" id="GO:0006351">
    <property type="term" value="P:DNA-templated transcription"/>
    <property type="evidence" value="ECO:0007669"/>
    <property type="project" value="InterPro"/>
</dbReference>
<dbReference type="Gene3D" id="4.10.240.10">
    <property type="entry name" value="Zn(2)-C6 fungal-type DNA-binding domain"/>
    <property type="match status" value="1"/>
</dbReference>
<keyword evidence="2" id="KW-0805">Transcription regulation</keyword>
<dbReference type="Proteomes" id="UP001283341">
    <property type="component" value="Unassembled WGS sequence"/>
</dbReference>
<comment type="caution">
    <text evidence="8">The sequence shown here is derived from an EMBL/GenBank/DDBJ whole genome shotgun (WGS) entry which is preliminary data.</text>
</comment>
<dbReference type="CDD" id="cd00067">
    <property type="entry name" value="GAL4"/>
    <property type="match status" value="1"/>
</dbReference>
<sequence>MDPPSSSQHTFIAETGKPSQRRRKARLACNPCRQRKTGCDGHKPVCSACSQRGWEDKCSWQDSVMQNNSALSLVDLDRRLQRLESDAKVDSEPPRRRGLDPMSPGAHSESSKSTQDRDAVSPDGAYGRGALMRGETTVAGMSSNSTFMRQAVDAASPEAADDLRSEPLVPNILGFSLNNVYETAFGDFDLQRQAIVLPQRSFASALLGWYWKYVNSIFPILHRPTFMAEYEQLWQSNIYGHQLEELVFHATLNMVLALGCQRNEGISLNQREYQADEFYRRSQRLISIESLDTSSLAIVQLLLLRTLYLYFAHRADRCWLMSGAAIRVAIGMGLNTAASRGVMTQLEREMRRRVWHGGCMILDTIISSTFGRPTLILKQFNQVPVPLAIDDEHLSTTEEGRQPEGIPSRLALCAYTSSKGLDIMDDMRQIVFATRLKASHAQNMEPPGPDPSVVLRINSKLDDLLNGVPEHLRVDADYASLGLNDEDAECFRGQSEVFRARCLFVRLLLLRPSVLAEVHRWAAMPTPRAGRVSSSARLQERFHAEICSLCLATVHAVLQDIHDSMETRKQSPAWYALQFTFSAATVLIVATLAPNLGVRLDQEPARSSWDRVLRIFQFYKAYLPSAAKGIEVLERFRLAIGSRMAAQQGGNSTVISPDSASFVSSYLPMEQQHHGFPQVGAASDGQHAFGYGAAPNSAAGGAGSMTSFSGPGPGPEPVPGQGGPMPDVPMEGFEEILASTSLDQAWLSNQDFGHNDWLLNLSGQGPHHQHQQYQ</sequence>
<dbReference type="InterPro" id="IPR001138">
    <property type="entry name" value="Zn2Cys6_DnaBD"/>
</dbReference>
<dbReference type="GO" id="GO:0008270">
    <property type="term" value="F:zinc ion binding"/>
    <property type="evidence" value="ECO:0007669"/>
    <property type="project" value="InterPro"/>
</dbReference>
<dbReference type="SMART" id="SM00906">
    <property type="entry name" value="Fungal_trans"/>
    <property type="match status" value="1"/>
</dbReference>
<keyword evidence="4" id="KW-0804">Transcription</keyword>
<feature type="compositionally biased region" description="Polar residues" evidence="6">
    <location>
        <begin position="1"/>
        <end position="10"/>
    </location>
</feature>
<feature type="region of interest" description="Disordered" evidence="6">
    <location>
        <begin position="84"/>
        <end position="131"/>
    </location>
</feature>
<evidence type="ECO:0000256" key="1">
    <source>
        <dbReference type="ARBA" id="ARBA00022723"/>
    </source>
</evidence>
<evidence type="ECO:0000259" key="7">
    <source>
        <dbReference type="PROSITE" id="PS50048"/>
    </source>
</evidence>
<keyword evidence="3" id="KW-0238">DNA-binding</keyword>
<evidence type="ECO:0000256" key="5">
    <source>
        <dbReference type="ARBA" id="ARBA00023242"/>
    </source>
</evidence>
<evidence type="ECO:0000313" key="8">
    <source>
        <dbReference type="EMBL" id="KAK3322722.1"/>
    </source>
</evidence>
<dbReference type="PROSITE" id="PS50048">
    <property type="entry name" value="ZN2_CY6_FUNGAL_2"/>
    <property type="match status" value="1"/>
</dbReference>
<feature type="domain" description="Zn(2)-C6 fungal-type" evidence="7">
    <location>
        <begin position="28"/>
        <end position="60"/>
    </location>
</feature>
<dbReference type="PROSITE" id="PS00463">
    <property type="entry name" value="ZN2_CY6_FUNGAL_1"/>
    <property type="match status" value="1"/>
</dbReference>
<feature type="region of interest" description="Disordered" evidence="6">
    <location>
        <begin position="1"/>
        <end position="23"/>
    </location>
</feature>
<dbReference type="SUPFAM" id="SSF57701">
    <property type="entry name" value="Zn2/Cys6 DNA-binding domain"/>
    <property type="match status" value="1"/>
</dbReference>
<dbReference type="InterPro" id="IPR036864">
    <property type="entry name" value="Zn2-C6_fun-type_DNA-bd_sf"/>
</dbReference>
<evidence type="ECO:0000313" key="9">
    <source>
        <dbReference type="Proteomes" id="UP001283341"/>
    </source>
</evidence>
<reference evidence="8" key="1">
    <citation type="journal article" date="2023" name="Mol. Phylogenet. Evol.">
        <title>Genome-scale phylogeny and comparative genomics of the fungal order Sordariales.</title>
        <authorList>
            <person name="Hensen N."/>
            <person name="Bonometti L."/>
            <person name="Westerberg I."/>
            <person name="Brannstrom I.O."/>
            <person name="Guillou S."/>
            <person name="Cros-Aarteil S."/>
            <person name="Calhoun S."/>
            <person name="Haridas S."/>
            <person name="Kuo A."/>
            <person name="Mondo S."/>
            <person name="Pangilinan J."/>
            <person name="Riley R."/>
            <person name="LaButti K."/>
            <person name="Andreopoulos B."/>
            <person name="Lipzen A."/>
            <person name="Chen C."/>
            <person name="Yan M."/>
            <person name="Daum C."/>
            <person name="Ng V."/>
            <person name="Clum A."/>
            <person name="Steindorff A."/>
            <person name="Ohm R.A."/>
            <person name="Martin F."/>
            <person name="Silar P."/>
            <person name="Natvig D.O."/>
            <person name="Lalanne C."/>
            <person name="Gautier V."/>
            <person name="Ament-Velasquez S.L."/>
            <person name="Kruys A."/>
            <person name="Hutchinson M.I."/>
            <person name="Powell A.J."/>
            <person name="Barry K."/>
            <person name="Miller A.N."/>
            <person name="Grigoriev I.V."/>
            <person name="Debuchy R."/>
            <person name="Gladieux P."/>
            <person name="Hiltunen Thoren M."/>
            <person name="Johannesson H."/>
        </authorList>
    </citation>
    <scope>NUCLEOTIDE SEQUENCE</scope>
    <source>
        <strain evidence="8">CBS 118394</strain>
    </source>
</reference>